<comment type="caution">
    <text evidence="3">The sequence shown here is derived from an EMBL/GenBank/DDBJ whole genome shotgun (WGS) entry which is preliminary data.</text>
</comment>
<accession>A0ABS6XYY9</accession>
<feature type="signal peptide" evidence="1">
    <location>
        <begin position="1"/>
        <end position="21"/>
    </location>
</feature>
<dbReference type="EMBL" id="JAHWYN010000015">
    <property type="protein sequence ID" value="MBW4361886.1"/>
    <property type="molecule type" value="Genomic_DNA"/>
</dbReference>
<dbReference type="PANTHER" id="PTHR39200:SF1">
    <property type="entry name" value="AUTO-TRANSPORTER ADHESIN HEAD GIN DOMAIN-CONTAINING PROTEIN-RELATED"/>
    <property type="match status" value="1"/>
</dbReference>
<dbReference type="Pfam" id="PF10988">
    <property type="entry name" value="DUF2807"/>
    <property type="match status" value="1"/>
</dbReference>
<feature type="chain" id="PRO_5046111641" evidence="1">
    <location>
        <begin position="22"/>
        <end position="241"/>
    </location>
</feature>
<name>A0ABS6XYY9_9FLAO</name>
<feature type="domain" description="Putative auto-transporter adhesin head GIN" evidence="2">
    <location>
        <begin position="44"/>
        <end position="225"/>
    </location>
</feature>
<keyword evidence="4" id="KW-1185">Reference proteome</keyword>
<evidence type="ECO:0000256" key="1">
    <source>
        <dbReference type="SAM" id="SignalP"/>
    </source>
</evidence>
<gene>
    <name evidence="3" type="ORF">KZH69_15455</name>
</gene>
<proteinExistence type="predicted"/>
<evidence type="ECO:0000313" key="4">
    <source>
        <dbReference type="Proteomes" id="UP000812031"/>
    </source>
</evidence>
<dbReference type="Proteomes" id="UP000812031">
    <property type="component" value="Unassembled WGS sequence"/>
</dbReference>
<dbReference type="InterPro" id="IPR021255">
    <property type="entry name" value="DUF2807"/>
</dbReference>
<keyword evidence="1" id="KW-0732">Signal</keyword>
<organism evidence="3 4">
    <name type="scientific">Flavobacterium taihuense</name>
    <dbReference type="NCBI Taxonomy" id="2857508"/>
    <lineage>
        <taxon>Bacteria</taxon>
        <taxon>Pseudomonadati</taxon>
        <taxon>Bacteroidota</taxon>
        <taxon>Flavobacteriia</taxon>
        <taxon>Flavobacteriales</taxon>
        <taxon>Flavobacteriaceae</taxon>
        <taxon>Flavobacterium</taxon>
    </lineage>
</organism>
<reference evidence="3 4" key="1">
    <citation type="submission" date="2021-07" db="EMBL/GenBank/DDBJ databases">
        <title>Flavobacterium sp. nov. isolated from sediment on the Taihu Lake.</title>
        <authorList>
            <person name="Qu J.-H."/>
        </authorList>
    </citation>
    <scope>NUCLEOTIDE SEQUENCE [LARGE SCALE GENOMIC DNA]</scope>
    <source>
        <strain evidence="3 4">NAS39</strain>
    </source>
</reference>
<dbReference type="PANTHER" id="PTHR39200">
    <property type="entry name" value="HYPOTHETICAL EXPORTED PROTEIN"/>
    <property type="match status" value="1"/>
</dbReference>
<dbReference type="RefSeq" id="WP_219318379.1">
    <property type="nucleotide sequence ID" value="NZ_JAHWYN010000015.1"/>
</dbReference>
<evidence type="ECO:0000259" key="2">
    <source>
        <dbReference type="Pfam" id="PF10988"/>
    </source>
</evidence>
<protein>
    <submittedName>
        <fullName evidence="3">DUF2807 domain-containing protein</fullName>
    </submittedName>
</protein>
<sequence length="241" mass="25423">MKNSILVIIFSALFFTTIANAQWSNKKVKGNGKVVTEKRMTAGYDEINVSGFFDVLLVSGAEGTISIKGEGNLLPYIKVEVEGNVLKIYTDKNINISTNKNIILTVPFDQISLVSLSGSGDLKSKNTIVGSKFVAKLSGSGDMTLDVKTTDFEANISGSGDVVLTGNSDNFTFKISGSGDVDAANLIAKKSNLTISGSGDMKVNCIESLIARVSGSGNISYKGNPDIKDTKVSGSGEIVKM</sequence>
<evidence type="ECO:0000313" key="3">
    <source>
        <dbReference type="EMBL" id="MBW4361886.1"/>
    </source>
</evidence>